<dbReference type="InterPro" id="IPR034015">
    <property type="entry name" value="M1_LTA4H"/>
</dbReference>
<evidence type="ECO:0000313" key="2">
    <source>
        <dbReference type="EMBL" id="BDV44538.1"/>
    </source>
</evidence>
<sequence>MLIVILFASLPLPACSTPSSFGVERQELRVRLDPEHQLLTGETLLQLSGEPAVALSLTLNPAAEIDRVAVAGQPAHFRRTGDLLVVELPERSPAPQVTVSYHCRFADRAPAHPVATEDPTYGVSGTISPQGTYLGSDAEWYPVPPVRPGRRTLTLIAPAGTEAISAGRRIARTTAAGVTSSTWEEEHPVETLALSAGPYRIEERQLGSLPLYTYFLADDAPLADSYLAASARYLAEDDRRFGTYPFEKFAVVENFFPTGYGFPSYTLIGGTVIRLPFIIDTSLPHEIAHNWWGNGVLVDYRRGNWSEGLVTYLADYHQEERQSPRAARGYRFRILADYASLVGPGADFPLRQFVSRSDPASRSIGYGKGAMLFHMIRRRIGNKAFEAALREVFRDKCFQRASWDDFTRAFSRAAGEELTPFVAQWLDRPGGPRLSFAGVTRQRRGVEWEVRGTVRQEGTPYAVPLTIRLTAGGESYDRTLQLASAATPFAFRVPAAPERLLLDPEVDLFRLLAADELPATVNRLKGSRALTVVVATGYEAYEPLLRLLLRSLGREDAVLVREGALSTAALANRDLLLCGIPRAAGLLPVLPAEVKAAPAGFTVDGVRYAAPGDALFVAGNRLRSSERVAALFLPRSLAAAEACALKITHYGRYSLLVFSAGENRRKETVPPVAGAGTVVF</sequence>
<gene>
    <name evidence="2" type="ORF">GURASL_34610</name>
</gene>
<dbReference type="InterPro" id="IPR042097">
    <property type="entry name" value="Aminopeptidase_N-like_N_sf"/>
</dbReference>
<dbReference type="Pfam" id="PF01433">
    <property type="entry name" value="Peptidase_M1"/>
    <property type="match status" value="1"/>
</dbReference>
<evidence type="ECO:0000259" key="1">
    <source>
        <dbReference type="Pfam" id="PF01433"/>
    </source>
</evidence>
<dbReference type="Proteomes" id="UP001317705">
    <property type="component" value="Chromosome"/>
</dbReference>
<dbReference type="Gene3D" id="1.10.390.10">
    <property type="entry name" value="Neutral Protease Domain 2"/>
    <property type="match status" value="1"/>
</dbReference>
<proteinExistence type="predicted"/>
<accession>A0ABM8EPY1</accession>
<dbReference type="PANTHER" id="PTHR45726">
    <property type="entry name" value="LEUKOTRIENE A-4 HYDROLASE"/>
    <property type="match status" value="1"/>
</dbReference>
<protein>
    <submittedName>
        <fullName evidence="2">Peptidase M1</fullName>
    </submittedName>
</protein>
<dbReference type="PANTHER" id="PTHR45726:SF3">
    <property type="entry name" value="LEUKOTRIENE A-4 HYDROLASE"/>
    <property type="match status" value="1"/>
</dbReference>
<keyword evidence="3" id="KW-1185">Reference proteome</keyword>
<feature type="domain" description="Peptidase M1 membrane alanine aminopeptidase" evidence="1">
    <location>
        <begin position="284"/>
        <end position="425"/>
    </location>
</feature>
<dbReference type="InterPro" id="IPR014782">
    <property type="entry name" value="Peptidase_M1_dom"/>
</dbReference>
<name>A0ABM8EPY1_9BACT</name>
<dbReference type="EMBL" id="AP027151">
    <property type="protein sequence ID" value="BDV44538.1"/>
    <property type="molecule type" value="Genomic_DNA"/>
</dbReference>
<dbReference type="SUPFAM" id="SSF63737">
    <property type="entry name" value="Leukotriene A4 hydrolase N-terminal domain"/>
    <property type="match status" value="1"/>
</dbReference>
<dbReference type="InterPro" id="IPR027268">
    <property type="entry name" value="Peptidase_M4/M1_CTD_sf"/>
</dbReference>
<evidence type="ECO:0000313" key="3">
    <source>
        <dbReference type="Proteomes" id="UP001317705"/>
    </source>
</evidence>
<reference evidence="2 3" key="1">
    <citation type="submission" date="2022-12" db="EMBL/GenBank/DDBJ databases">
        <title>Polyphasic characterization of Geotalea uranireducens NIT-SL11 newly isolated from a complex of sewage sludge and microbially reduced graphene oxide.</title>
        <authorList>
            <person name="Xie L."/>
            <person name="Yoshida N."/>
            <person name="Meng L."/>
        </authorList>
    </citation>
    <scope>NUCLEOTIDE SEQUENCE [LARGE SCALE GENOMIC DNA]</scope>
    <source>
        <strain evidence="2 3">NIT-SL11</strain>
    </source>
</reference>
<dbReference type="SUPFAM" id="SSF55486">
    <property type="entry name" value="Metalloproteases ('zincins'), catalytic domain"/>
    <property type="match status" value="1"/>
</dbReference>
<organism evidence="2 3">
    <name type="scientific">Geotalea uraniireducens</name>
    <dbReference type="NCBI Taxonomy" id="351604"/>
    <lineage>
        <taxon>Bacteria</taxon>
        <taxon>Pseudomonadati</taxon>
        <taxon>Thermodesulfobacteriota</taxon>
        <taxon>Desulfuromonadia</taxon>
        <taxon>Geobacterales</taxon>
        <taxon>Geobacteraceae</taxon>
        <taxon>Geotalea</taxon>
    </lineage>
</organism>